<comment type="caution">
    <text evidence="17">The sequence shown here is derived from an EMBL/GenBank/DDBJ whole genome shotgun (WGS) entry which is preliminary data.</text>
</comment>
<dbReference type="STRING" id="398512.Bccel_4863"/>
<dbReference type="SUPFAM" id="SSF55874">
    <property type="entry name" value="ATPase domain of HSP90 chaperone/DNA topoisomerase II/histidine kinase"/>
    <property type="match status" value="1"/>
</dbReference>
<evidence type="ECO:0000259" key="16">
    <source>
        <dbReference type="PROSITE" id="PS50885"/>
    </source>
</evidence>
<organism evidence="17 18">
    <name type="scientific">Pseudobacteroides cellulosolvens ATCC 35603 = DSM 2933</name>
    <dbReference type="NCBI Taxonomy" id="398512"/>
    <lineage>
        <taxon>Bacteria</taxon>
        <taxon>Bacillati</taxon>
        <taxon>Bacillota</taxon>
        <taxon>Clostridia</taxon>
        <taxon>Eubacteriales</taxon>
        <taxon>Oscillospiraceae</taxon>
        <taxon>Pseudobacteroides</taxon>
    </lineage>
</organism>
<dbReference type="SMART" id="SM00388">
    <property type="entry name" value="HisKA"/>
    <property type="match status" value="1"/>
</dbReference>
<dbReference type="InterPro" id="IPR004358">
    <property type="entry name" value="Sig_transdc_His_kin-like_C"/>
</dbReference>
<comment type="catalytic activity">
    <reaction evidence="1">
        <text>ATP + protein L-histidine = ADP + protein N-phospho-L-histidine.</text>
        <dbReference type="EC" id="2.7.13.3"/>
    </reaction>
</comment>
<keyword evidence="9 17" id="KW-0418">Kinase</keyword>
<dbReference type="SMART" id="SM00304">
    <property type="entry name" value="HAMP"/>
    <property type="match status" value="1"/>
</dbReference>
<dbReference type="GO" id="GO:0000155">
    <property type="term" value="F:phosphorelay sensor kinase activity"/>
    <property type="evidence" value="ECO:0007669"/>
    <property type="project" value="InterPro"/>
</dbReference>
<evidence type="ECO:0000256" key="14">
    <source>
        <dbReference type="SAM" id="Phobius"/>
    </source>
</evidence>
<evidence type="ECO:0000256" key="4">
    <source>
        <dbReference type="ARBA" id="ARBA00022475"/>
    </source>
</evidence>
<keyword evidence="7 14" id="KW-0812">Transmembrane</keyword>
<evidence type="ECO:0000256" key="10">
    <source>
        <dbReference type="ARBA" id="ARBA00022840"/>
    </source>
</evidence>
<dbReference type="GO" id="GO:0005886">
    <property type="term" value="C:plasma membrane"/>
    <property type="evidence" value="ECO:0007669"/>
    <property type="project" value="UniProtKB-SubCell"/>
</dbReference>
<dbReference type="AlphaFoldDB" id="A0A0L6JV30"/>
<evidence type="ECO:0000256" key="12">
    <source>
        <dbReference type="ARBA" id="ARBA00023012"/>
    </source>
</evidence>
<evidence type="ECO:0000256" key="13">
    <source>
        <dbReference type="ARBA" id="ARBA00023136"/>
    </source>
</evidence>
<dbReference type="GO" id="GO:0005524">
    <property type="term" value="F:ATP binding"/>
    <property type="evidence" value="ECO:0007669"/>
    <property type="project" value="UniProtKB-KW"/>
</dbReference>
<keyword evidence="4" id="KW-1003">Cell membrane</keyword>
<dbReference type="Proteomes" id="UP000036923">
    <property type="component" value="Unassembled WGS sequence"/>
</dbReference>
<evidence type="ECO:0000256" key="11">
    <source>
        <dbReference type="ARBA" id="ARBA00022989"/>
    </source>
</evidence>
<comment type="subcellular location">
    <subcellularLocation>
        <location evidence="2">Cell membrane</location>
        <topology evidence="2">Multi-pass membrane protein</topology>
    </subcellularLocation>
</comment>
<dbReference type="InterPro" id="IPR003661">
    <property type="entry name" value="HisK_dim/P_dom"/>
</dbReference>
<evidence type="ECO:0000256" key="9">
    <source>
        <dbReference type="ARBA" id="ARBA00022777"/>
    </source>
</evidence>
<dbReference type="RefSeq" id="WP_050753772.1">
    <property type="nucleotide sequence ID" value="NZ_LGTC01000001.1"/>
</dbReference>
<keyword evidence="5" id="KW-0597">Phosphoprotein</keyword>
<dbReference type="SMART" id="SM00387">
    <property type="entry name" value="HATPase_c"/>
    <property type="match status" value="1"/>
</dbReference>
<dbReference type="EMBL" id="LGTC01000001">
    <property type="protein sequence ID" value="KNY29589.1"/>
    <property type="molecule type" value="Genomic_DNA"/>
</dbReference>
<dbReference type="PRINTS" id="PR00344">
    <property type="entry name" value="BCTRLSENSOR"/>
</dbReference>
<keyword evidence="6" id="KW-0808">Transferase</keyword>
<dbReference type="InterPro" id="IPR005467">
    <property type="entry name" value="His_kinase_dom"/>
</dbReference>
<dbReference type="Gene3D" id="6.10.340.10">
    <property type="match status" value="1"/>
</dbReference>
<feature type="transmembrane region" description="Helical" evidence="14">
    <location>
        <begin position="20"/>
        <end position="42"/>
    </location>
</feature>
<dbReference type="CDD" id="cd00075">
    <property type="entry name" value="HATPase"/>
    <property type="match status" value="1"/>
</dbReference>
<dbReference type="InterPro" id="IPR036890">
    <property type="entry name" value="HATPase_C_sf"/>
</dbReference>
<evidence type="ECO:0000313" key="18">
    <source>
        <dbReference type="Proteomes" id="UP000036923"/>
    </source>
</evidence>
<evidence type="ECO:0000256" key="1">
    <source>
        <dbReference type="ARBA" id="ARBA00000085"/>
    </source>
</evidence>
<dbReference type="CDD" id="cd06225">
    <property type="entry name" value="HAMP"/>
    <property type="match status" value="1"/>
</dbReference>
<dbReference type="SUPFAM" id="SSF158472">
    <property type="entry name" value="HAMP domain-like"/>
    <property type="match status" value="1"/>
</dbReference>
<keyword evidence="13 14" id="KW-0472">Membrane</keyword>
<evidence type="ECO:0000256" key="8">
    <source>
        <dbReference type="ARBA" id="ARBA00022741"/>
    </source>
</evidence>
<proteinExistence type="predicted"/>
<dbReference type="PROSITE" id="PS50885">
    <property type="entry name" value="HAMP"/>
    <property type="match status" value="1"/>
</dbReference>
<keyword evidence="8" id="KW-0547">Nucleotide-binding</keyword>
<reference evidence="18" key="1">
    <citation type="submission" date="2015-07" db="EMBL/GenBank/DDBJ databases">
        <title>Near-Complete Genome Sequence of the Cellulolytic Bacterium Bacteroides (Pseudobacteroides) cellulosolvens ATCC 35603.</title>
        <authorList>
            <person name="Dassa B."/>
            <person name="Utturkar S.M."/>
            <person name="Klingeman D.M."/>
            <person name="Hurt R.A."/>
            <person name="Keller M."/>
            <person name="Xu J."/>
            <person name="Reddy Y.H.K."/>
            <person name="Borovok I."/>
            <person name="Grinberg I.R."/>
            <person name="Lamed R."/>
            <person name="Zhivin O."/>
            <person name="Bayer E.A."/>
            <person name="Brown S.D."/>
        </authorList>
    </citation>
    <scope>NUCLEOTIDE SEQUENCE [LARGE SCALE GENOMIC DNA]</scope>
    <source>
        <strain evidence="18">DSM 2933</strain>
    </source>
</reference>
<evidence type="ECO:0000256" key="6">
    <source>
        <dbReference type="ARBA" id="ARBA00022679"/>
    </source>
</evidence>
<evidence type="ECO:0000256" key="2">
    <source>
        <dbReference type="ARBA" id="ARBA00004651"/>
    </source>
</evidence>
<dbReference type="InterPro" id="IPR003660">
    <property type="entry name" value="HAMP_dom"/>
</dbReference>
<dbReference type="Gene3D" id="3.30.565.10">
    <property type="entry name" value="Histidine kinase-like ATPase, C-terminal domain"/>
    <property type="match status" value="1"/>
</dbReference>
<dbReference type="eggNOG" id="COG2205">
    <property type="taxonomic scope" value="Bacteria"/>
</dbReference>
<dbReference type="InterPro" id="IPR050398">
    <property type="entry name" value="HssS/ArlS-like"/>
</dbReference>
<dbReference type="EC" id="2.7.13.3" evidence="3"/>
<evidence type="ECO:0000313" key="17">
    <source>
        <dbReference type="EMBL" id="KNY29589.1"/>
    </source>
</evidence>
<sequence>MRIDKLRTNRSITKKIIFSYILIILFALLIVGLLFSFLARFYTERQAKNQLIRDATSIYNVIATEQFSGKILSDSKVRQAIRQNILPELRNLESNFTLISRDYKIIYPRDEEAEIFKNLVLPKIQYKLNPKTKKTIVMKLKINNTENFLAILPSNSNAPIGLRGWFVLYSPVGPVQKLIRSLLFVLAVSLVITAIIAVLAGVLVAGAIAKPIIKLKARAEAISKRKFDGVVEIHTRDELEDLAVAIEKMAVELKEYDLTQKRFFQNASHELKTPLMSIQGYAEGIKDGVFENNEEALEVIAQESSRLKGVVEELIFLSKLESQDGLYVFSETPINKVIEKSIEKLTGIAIKENIKISLTSCDNVYLNIDSDKIIQALINVIGNCLRYAKSEIKIICQNRPDWLEIKINDDGNGFDESEISKLFERFYKGKKGKSGLGLAITRIILEKHGGSINASNASNGGAEFTIKLPRE</sequence>
<dbReference type="PROSITE" id="PS50109">
    <property type="entry name" value="HIS_KIN"/>
    <property type="match status" value="1"/>
</dbReference>
<protein>
    <recommendedName>
        <fullName evidence="3">histidine kinase</fullName>
        <ecNumber evidence="3">2.7.13.3</ecNumber>
    </recommendedName>
</protein>
<dbReference type="InterPro" id="IPR003594">
    <property type="entry name" value="HATPase_dom"/>
</dbReference>
<feature type="transmembrane region" description="Helical" evidence="14">
    <location>
        <begin position="182"/>
        <end position="208"/>
    </location>
</feature>
<dbReference type="PANTHER" id="PTHR45528">
    <property type="entry name" value="SENSOR HISTIDINE KINASE CPXA"/>
    <property type="match status" value="1"/>
</dbReference>
<keyword evidence="11 14" id="KW-1133">Transmembrane helix</keyword>
<keyword evidence="18" id="KW-1185">Reference proteome</keyword>
<dbReference type="SUPFAM" id="SSF47384">
    <property type="entry name" value="Homodimeric domain of signal transducing histidine kinase"/>
    <property type="match status" value="1"/>
</dbReference>
<dbReference type="Gene3D" id="1.10.287.130">
    <property type="match status" value="1"/>
</dbReference>
<evidence type="ECO:0000259" key="15">
    <source>
        <dbReference type="PROSITE" id="PS50109"/>
    </source>
</evidence>
<name>A0A0L6JV30_9FIRM</name>
<dbReference type="PANTHER" id="PTHR45528:SF1">
    <property type="entry name" value="SENSOR HISTIDINE KINASE CPXA"/>
    <property type="match status" value="1"/>
</dbReference>
<feature type="domain" description="HAMP" evidence="16">
    <location>
        <begin position="206"/>
        <end position="258"/>
    </location>
</feature>
<dbReference type="CDD" id="cd00082">
    <property type="entry name" value="HisKA"/>
    <property type="match status" value="1"/>
</dbReference>
<evidence type="ECO:0000256" key="7">
    <source>
        <dbReference type="ARBA" id="ARBA00022692"/>
    </source>
</evidence>
<keyword evidence="10" id="KW-0067">ATP-binding</keyword>
<accession>A0A0L6JV30</accession>
<dbReference type="Pfam" id="PF02518">
    <property type="entry name" value="HATPase_c"/>
    <property type="match status" value="1"/>
</dbReference>
<dbReference type="Pfam" id="PF00672">
    <property type="entry name" value="HAMP"/>
    <property type="match status" value="1"/>
</dbReference>
<keyword evidence="12" id="KW-0902">Two-component regulatory system</keyword>
<dbReference type="OrthoDB" id="9780718at2"/>
<dbReference type="Pfam" id="PF00512">
    <property type="entry name" value="HisKA"/>
    <property type="match status" value="1"/>
</dbReference>
<evidence type="ECO:0000256" key="3">
    <source>
        <dbReference type="ARBA" id="ARBA00012438"/>
    </source>
</evidence>
<dbReference type="InterPro" id="IPR036097">
    <property type="entry name" value="HisK_dim/P_sf"/>
</dbReference>
<gene>
    <name evidence="17" type="ORF">Bccel_4863</name>
</gene>
<evidence type="ECO:0000256" key="5">
    <source>
        <dbReference type="ARBA" id="ARBA00022553"/>
    </source>
</evidence>
<dbReference type="FunFam" id="1.10.287.130:FF:000001">
    <property type="entry name" value="Two-component sensor histidine kinase"/>
    <property type="match status" value="1"/>
</dbReference>
<feature type="domain" description="Histidine kinase" evidence="15">
    <location>
        <begin position="266"/>
        <end position="471"/>
    </location>
</feature>